<dbReference type="Gene3D" id="1.25.40.10">
    <property type="entry name" value="Tetratricopeptide repeat domain"/>
    <property type="match status" value="1"/>
</dbReference>
<sequence>MEQNTYWLNVTILGGVLKKNSKTAFNIYLELSRSNSEFQTRAKVCLAWSYLYGVGVDKNKIKAQDIFQELIKNKSDQQNPAKFGLAKNYQTDPLYYKMAFQLYSDLSKCKSDQQNSAKYELARCYESGKGVMKDADKVYSLYLTLLTSEDYRSKAFQRIANYYKNKGDAENSYKYYNLFFKMEEEKKKDNH</sequence>
<keyword evidence="2" id="KW-1185">Reference proteome</keyword>
<gene>
    <name evidence="1" type="ORF">F8M41_008909</name>
</gene>
<dbReference type="Proteomes" id="UP000439903">
    <property type="component" value="Unassembled WGS sequence"/>
</dbReference>
<dbReference type="EMBL" id="WTPW01001948">
    <property type="protein sequence ID" value="KAF0405614.1"/>
    <property type="molecule type" value="Genomic_DNA"/>
</dbReference>
<protein>
    <submittedName>
        <fullName evidence="1">SEL1 protein</fullName>
    </submittedName>
</protein>
<comment type="caution">
    <text evidence="1">The sequence shown here is derived from an EMBL/GenBank/DDBJ whole genome shotgun (WGS) entry which is preliminary data.</text>
</comment>
<dbReference type="SUPFAM" id="SSF81901">
    <property type="entry name" value="HCP-like"/>
    <property type="match status" value="1"/>
</dbReference>
<dbReference type="OrthoDB" id="2402722at2759"/>
<accession>A0A8H3X5V3</accession>
<evidence type="ECO:0000313" key="2">
    <source>
        <dbReference type="Proteomes" id="UP000439903"/>
    </source>
</evidence>
<dbReference type="InterPro" id="IPR011990">
    <property type="entry name" value="TPR-like_helical_dom_sf"/>
</dbReference>
<proteinExistence type="predicted"/>
<reference evidence="1 2" key="1">
    <citation type="journal article" date="2019" name="Environ. Microbiol.">
        <title>At the nexus of three kingdoms: the genome of the mycorrhizal fungus Gigaspora margarita provides insights into plant, endobacterial and fungal interactions.</title>
        <authorList>
            <person name="Venice F."/>
            <person name="Ghignone S."/>
            <person name="Salvioli di Fossalunga A."/>
            <person name="Amselem J."/>
            <person name="Novero M."/>
            <person name="Xianan X."/>
            <person name="Sedzielewska Toro K."/>
            <person name="Morin E."/>
            <person name="Lipzen A."/>
            <person name="Grigoriev I.V."/>
            <person name="Henrissat B."/>
            <person name="Martin F.M."/>
            <person name="Bonfante P."/>
        </authorList>
    </citation>
    <scope>NUCLEOTIDE SEQUENCE [LARGE SCALE GENOMIC DNA]</scope>
    <source>
        <strain evidence="1 2">BEG34</strain>
    </source>
</reference>
<evidence type="ECO:0000313" key="1">
    <source>
        <dbReference type="EMBL" id="KAF0405614.1"/>
    </source>
</evidence>
<name>A0A8H3X5V3_GIGMA</name>
<organism evidence="1 2">
    <name type="scientific">Gigaspora margarita</name>
    <dbReference type="NCBI Taxonomy" id="4874"/>
    <lineage>
        <taxon>Eukaryota</taxon>
        <taxon>Fungi</taxon>
        <taxon>Fungi incertae sedis</taxon>
        <taxon>Mucoromycota</taxon>
        <taxon>Glomeromycotina</taxon>
        <taxon>Glomeromycetes</taxon>
        <taxon>Diversisporales</taxon>
        <taxon>Gigasporaceae</taxon>
        <taxon>Gigaspora</taxon>
    </lineage>
</organism>
<dbReference type="AlphaFoldDB" id="A0A8H3X5V3"/>